<accession>A0A382H640</accession>
<evidence type="ECO:0000313" key="2">
    <source>
        <dbReference type="EMBL" id="SVB82768.1"/>
    </source>
</evidence>
<keyword evidence="1" id="KW-0175">Coiled coil</keyword>
<dbReference type="SUPFAM" id="SSF75712">
    <property type="entry name" value="Rad50 coiled-coil Zn hook"/>
    <property type="match status" value="1"/>
</dbReference>
<proteinExistence type="predicted"/>
<sequence>MRIGLSDKDQTSIKDAFSTLGGVCGNMWDQLFDDKSEEEIQELKKQIWDLEEQVQVLSKEKRKLERNK</sequence>
<protein>
    <submittedName>
        <fullName evidence="2">Uncharacterized protein</fullName>
    </submittedName>
</protein>
<name>A0A382H640_9ZZZZ</name>
<feature type="coiled-coil region" evidence="1">
    <location>
        <begin position="33"/>
        <end position="67"/>
    </location>
</feature>
<evidence type="ECO:0000256" key="1">
    <source>
        <dbReference type="SAM" id="Coils"/>
    </source>
</evidence>
<dbReference type="EMBL" id="UINC01059397">
    <property type="protein sequence ID" value="SVB82768.1"/>
    <property type="molecule type" value="Genomic_DNA"/>
</dbReference>
<gene>
    <name evidence="2" type="ORF">METZ01_LOCUS235622</name>
</gene>
<reference evidence="2" key="1">
    <citation type="submission" date="2018-05" db="EMBL/GenBank/DDBJ databases">
        <authorList>
            <person name="Lanie J.A."/>
            <person name="Ng W.-L."/>
            <person name="Kazmierczak K.M."/>
            <person name="Andrzejewski T.M."/>
            <person name="Davidsen T.M."/>
            <person name="Wayne K.J."/>
            <person name="Tettelin H."/>
            <person name="Glass J.I."/>
            <person name="Rusch D."/>
            <person name="Podicherti R."/>
            <person name="Tsui H.-C.T."/>
            <person name="Winkler M.E."/>
        </authorList>
    </citation>
    <scope>NUCLEOTIDE SEQUENCE</scope>
</reference>
<dbReference type="AlphaFoldDB" id="A0A382H640"/>
<organism evidence="2">
    <name type="scientific">marine metagenome</name>
    <dbReference type="NCBI Taxonomy" id="408172"/>
    <lineage>
        <taxon>unclassified sequences</taxon>
        <taxon>metagenomes</taxon>
        <taxon>ecological metagenomes</taxon>
    </lineage>
</organism>